<keyword evidence="7" id="KW-1185">Reference proteome</keyword>
<feature type="domain" description="AMP-binding enzyme C-terminal" evidence="5">
    <location>
        <begin position="423"/>
        <end position="482"/>
    </location>
</feature>
<evidence type="ECO:0000313" key="7">
    <source>
        <dbReference type="Proteomes" id="UP001500839"/>
    </source>
</evidence>
<dbReference type="Pfam" id="PF13193">
    <property type="entry name" value="AMP-binding_C"/>
    <property type="match status" value="1"/>
</dbReference>
<comment type="caution">
    <text evidence="6">The sequence shown here is derived from an EMBL/GenBank/DDBJ whole genome shotgun (WGS) entry which is preliminary data.</text>
</comment>
<dbReference type="EMBL" id="BAABKQ010000001">
    <property type="protein sequence ID" value="GAA4815092.1"/>
    <property type="molecule type" value="Genomic_DNA"/>
</dbReference>
<accession>A0ABP9CNI2</accession>
<dbReference type="InterPro" id="IPR020845">
    <property type="entry name" value="AMP-binding_CS"/>
</dbReference>
<sequence>MTPLHGQLAVNAHRIPDDTAVVLKDHTFSYTEFDEEVNRYAHALASLGVRKGDRVAVLSTNSDRFLLALYGAFRIGAIASPFNPRSAPLELHYLLTDSGASVLAFGGDTAEVVRALSTHDDLAPVDARVVSLDGADGFDDLAHLAATMPAHDPGVAVAEDDDAIIMYTSGTTGAPKGALFDHHRMLRVGQSMTALGLTAGQRQLHAAPLYHCAELALMTMTGLTNGNENHIMDVFDPVAVVDSLERHRITLLLAVPTMYQMIMRVPGITERDLSAWHTGFFGAAPMPPTAVAELSRKFPNVQFTQLCGPTEGGSTGIYSAPHEVRERPDTTGRRAVPYAQVRLADGNGDEPEVGTPGEILLRVPSMMKRYWNKPEATEAALRDGWLHTGDLAVRDEHGYFTIVDRLKDMIITGGMNVYSVEDENALAGHPEVQDVAVIGRPHETYGETIVAVVTPVEGREVTLEGLREYAADRIGEHIAAPRAGDPADSPQSLRQDPQARVA</sequence>
<evidence type="ECO:0000256" key="2">
    <source>
        <dbReference type="ARBA" id="ARBA00022598"/>
    </source>
</evidence>
<dbReference type="Proteomes" id="UP001500839">
    <property type="component" value="Unassembled WGS sequence"/>
</dbReference>
<dbReference type="Gene3D" id="3.30.300.30">
    <property type="match status" value="1"/>
</dbReference>
<evidence type="ECO:0000259" key="4">
    <source>
        <dbReference type="Pfam" id="PF00501"/>
    </source>
</evidence>
<dbReference type="PANTHER" id="PTHR43201">
    <property type="entry name" value="ACYL-COA SYNTHETASE"/>
    <property type="match status" value="1"/>
</dbReference>
<feature type="domain" description="AMP-dependent synthetase/ligase" evidence="4">
    <location>
        <begin position="10"/>
        <end position="371"/>
    </location>
</feature>
<keyword evidence="2 6" id="KW-0436">Ligase</keyword>
<feature type="region of interest" description="Disordered" evidence="3">
    <location>
        <begin position="479"/>
        <end position="502"/>
    </location>
</feature>
<dbReference type="InterPro" id="IPR025110">
    <property type="entry name" value="AMP-bd_C"/>
</dbReference>
<evidence type="ECO:0000256" key="3">
    <source>
        <dbReference type="SAM" id="MobiDB-lite"/>
    </source>
</evidence>
<dbReference type="SUPFAM" id="SSF56801">
    <property type="entry name" value="Acetyl-CoA synthetase-like"/>
    <property type="match status" value="1"/>
</dbReference>
<proteinExistence type="inferred from homology"/>
<dbReference type="PANTHER" id="PTHR43201:SF5">
    <property type="entry name" value="MEDIUM-CHAIN ACYL-COA LIGASE ACSF2, MITOCHONDRIAL"/>
    <property type="match status" value="1"/>
</dbReference>
<dbReference type="InterPro" id="IPR045851">
    <property type="entry name" value="AMP-bd_C_sf"/>
</dbReference>
<evidence type="ECO:0000259" key="5">
    <source>
        <dbReference type="Pfam" id="PF13193"/>
    </source>
</evidence>
<gene>
    <name evidence="6" type="ORF">GCM10023353_20720</name>
</gene>
<comment type="similarity">
    <text evidence="1">Belongs to the ATP-dependent AMP-binding enzyme family.</text>
</comment>
<dbReference type="Pfam" id="PF00501">
    <property type="entry name" value="AMP-binding"/>
    <property type="match status" value="1"/>
</dbReference>
<name>A0ABP9CNI2_9ACTN</name>
<protein>
    <submittedName>
        <fullName evidence="6">Long-chain fatty acid--CoA ligase</fullName>
    </submittedName>
</protein>
<reference evidence="7" key="1">
    <citation type="journal article" date="2019" name="Int. J. Syst. Evol. Microbiol.">
        <title>The Global Catalogue of Microorganisms (GCM) 10K type strain sequencing project: providing services to taxonomists for standard genome sequencing and annotation.</title>
        <authorList>
            <consortium name="The Broad Institute Genomics Platform"/>
            <consortium name="The Broad Institute Genome Sequencing Center for Infectious Disease"/>
            <person name="Wu L."/>
            <person name="Ma J."/>
        </authorList>
    </citation>
    <scope>NUCLEOTIDE SEQUENCE [LARGE SCALE GENOMIC DNA]</scope>
    <source>
        <strain evidence="7">JCM 18542</strain>
    </source>
</reference>
<dbReference type="GO" id="GO:0016874">
    <property type="term" value="F:ligase activity"/>
    <property type="evidence" value="ECO:0007669"/>
    <property type="project" value="UniProtKB-KW"/>
</dbReference>
<dbReference type="InterPro" id="IPR000873">
    <property type="entry name" value="AMP-dep_synth/lig_dom"/>
</dbReference>
<dbReference type="InterPro" id="IPR042099">
    <property type="entry name" value="ANL_N_sf"/>
</dbReference>
<organism evidence="6 7">
    <name type="scientific">Tomitella cavernea</name>
    <dbReference type="NCBI Taxonomy" id="1387982"/>
    <lineage>
        <taxon>Bacteria</taxon>
        <taxon>Bacillati</taxon>
        <taxon>Actinomycetota</taxon>
        <taxon>Actinomycetes</taxon>
        <taxon>Mycobacteriales</taxon>
        <taxon>Tomitella</taxon>
    </lineage>
</organism>
<evidence type="ECO:0000313" key="6">
    <source>
        <dbReference type="EMBL" id="GAA4815092.1"/>
    </source>
</evidence>
<dbReference type="PROSITE" id="PS00455">
    <property type="entry name" value="AMP_BINDING"/>
    <property type="match status" value="1"/>
</dbReference>
<evidence type="ECO:0000256" key="1">
    <source>
        <dbReference type="ARBA" id="ARBA00006432"/>
    </source>
</evidence>
<dbReference type="RefSeq" id="WP_200171172.1">
    <property type="nucleotide sequence ID" value="NZ_BAABKQ010000001.1"/>
</dbReference>
<dbReference type="Gene3D" id="3.40.50.12780">
    <property type="entry name" value="N-terminal domain of ligase-like"/>
    <property type="match status" value="1"/>
</dbReference>